<dbReference type="Pfam" id="PF07728">
    <property type="entry name" value="AAA_5"/>
    <property type="match status" value="1"/>
</dbReference>
<name>A0A5B8CTZ1_9PROT</name>
<evidence type="ECO:0000313" key="2">
    <source>
        <dbReference type="EMBL" id="QDC44580.1"/>
    </source>
</evidence>
<dbReference type="REBASE" id="343277">
    <property type="entry name" value="MmeM51McrBCP"/>
</dbReference>
<dbReference type="RefSeq" id="WP_140003910.1">
    <property type="nucleotide sequence ID" value="NZ_CP040946.1"/>
</dbReference>
<dbReference type="EMBL" id="CP040946">
    <property type="protein sequence ID" value="QDC44580.1"/>
    <property type="molecule type" value="Genomic_DNA"/>
</dbReference>
<dbReference type="InterPro" id="IPR027417">
    <property type="entry name" value="P-loop_NTPase"/>
</dbReference>
<evidence type="ECO:0000313" key="3">
    <source>
        <dbReference type="Proteomes" id="UP000311008"/>
    </source>
</evidence>
<dbReference type="InterPro" id="IPR052934">
    <property type="entry name" value="Methyl-DNA_Rec/Restrict_Enz"/>
</dbReference>
<protein>
    <submittedName>
        <fullName evidence="2">ATPase</fullName>
    </submittedName>
</protein>
<dbReference type="Proteomes" id="UP000311008">
    <property type="component" value="Chromosome"/>
</dbReference>
<proteinExistence type="predicted"/>
<dbReference type="InterPro" id="IPR011704">
    <property type="entry name" value="ATPase_dyneun-rel_AAA"/>
</dbReference>
<dbReference type="PANTHER" id="PTHR37291:SF1">
    <property type="entry name" value="TYPE IV METHYL-DIRECTED RESTRICTION ENZYME ECOKMCRB SUBUNIT"/>
    <property type="match status" value="1"/>
</dbReference>
<dbReference type="KEGG" id="mmec:FIU01_08585"/>
<sequence>MTFNFESEVFQKLGKLLISENLYTQRTNNDARYDSFIAKYPPTSIESLTLDQYCLGKDSLPENFCWWLERGLEKVLGRYMPGTSRGHILYKAQNGEYYRNRALSDLTPEEALKYTTKIQSLIANANVDEDLLWIDDDEKIFARAGLKARVTIGDGRKLRILSAYHPDKVLVISSSEHLRHFLLELGHPVEEVPSKDRPIALMLLLKEYYEEAKRRFNADVTPYGFVKALYSDQLSIRPIKQTVPESETDLDVTEAIRKMPLNQILYGPPGTGKTYETISLAVKIAEPEMYQTILNENKDLPSEDLRRLFKERFDVLVADKRIAMTTFHQSFSYEDFIEGVRADTSQDEALKFKVEDGVFKQISEAASTKATSNISNPIHLKGRRIWKMSLGNTLENEDYIYQECLENDYILLGYGDNLDFSGCHTKEEVVKVYVDSNVTLTNTDYAVTSVFTFINSIKKNDLIIISDGNHKFRAIAEVVGDYEYLENADRNYFQQMRKVKWLQTYEPSKPKEQLFDKSLSQMTLYELGSKTINLDKLHALLEPHREDLPPEPYVLIIDEINRGNISRIFGELITLLEDSKRKGRTDALEVVLPYSKKPFSVPENLYVIGTMNTADKSLAQLDLALRRRFDFIEMNPQPDLLKGIKVHGVDIGQLLEIINERIEVLLDPEHQIGHSYFMGLREKLADNEREDQLAEIFKNKILPLLKEYFFDDWEKISLVLNDHSKQKDHRFLSVGGKRSVSELFGNSQFDMIQDRRSYVNISAFSCPEAYQGIIKV</sequence>
<dbReference type="SUPFAM" id="SSF52540">
    <property type="entry name" value="P-loop containing nucleoside triphosphate hydrolases"/>
    <property type="match status" value="1"/>
</dbReference>
<dbReference type="Gene3D" id="3.40.50.300">
    <property type="entry name" value="P-loop containing nucleotide triphosphate hydrolases"/>
    <property type="match status" value="1"/>
</dbReference>
<gene>
    <name evidence="2" type="ORF">FIU01_08585</name>
</gene>
<organism evidence="2 3">
    <name type="scientific">Methylophilus medardicus</name>
    <dbReference type="NCBI Taxonomy" id="2588534"/>
    <lineage>
        <taxon>Bacteria</taxon>
        <taxon>Pseudomonadati</taxon>
        <taxon>Pseudomonadota</taxon>
        <taxon>Betaproteobacteria</taxon>
        <taxon>Nitrosomonadales</taxon>
        <taxon>Methylophilaceae</taxon>
        <taxon>Methylophilus</taxon>
    </lineage>
</organism>
<feature type="domain" description="ATPase dynein-related AAA" evidence="1">
    <location>
        <begin position="545"/>
        <end position="629"/>
    </location>
</feature>
<dbReference type="OrthoDB" id="9781481at2"/>
<dbReference type="AlphaFoldDB" id="A0A5B8CTZ1"/>
<dbReference type="GO" id="GO:0016887">
    <property type="term" value="F:ATP hydrolysis activity"/>
    <property type="evidence" value="ECO:0007669"/>
    <property type="project" value="InterPro"/>
</dbReference>
<dbReference type="PANTHER" id="PTHR37291">
    <property type="entry name" value="5-METHYLCYTOSINE-SPECIFIC RESTRICTION ENZYME B"/>
    <property type="match status" value="1"/>
</dbReference>
<keyword evidence="3" id="KW-1185">Reference proteome</keyword>
<dbReference type="GO" id="GO:0005524">
    <property type="term" value="F:ATP binding"/>
    <property type="evidence" value="ECO:0007669"/>
    <property type="project" value="InterPro"/>
</dbReference>
<reference evidence="3" key="1">
    <citation type="journal article" date="2019" name="ISME J.">
        <title>Evolution in action: habitat transition from sediment to the pelagial leads to genome streamlining in Methylophilaceae.</title>
        <authorList>
            <person name="Salcher M."/>
            <person name="Schaefle D."/>
            <person name="Kaspar M."/>
            <person name="Neuenschwander S.M."/>
            <person name="Ghai R."/>
        </authorList>
    </citation>
    <scope>NUCLEOTIDE SEQUENCE [LARGE SCALE GENOMIC DNA]</scope>
    <source>
        <strain evidence="3">MMS-M-51</strain>
    </source>
</reference>
<accession>A0A5B8CTZ1</accession>
<evidence type="ECO:0000259" key="1">
    <source>
        <dbReference type="Pfam" id="PF07728"/>
    </source>
</evidence>